<comment type="function">
    <text evidence="5">One of the primary rRNA binding proteins, it binds directly to 16S rRNA central domain where it helps coordinate assembly of the platform of the 30S subunit.</text>
</comment>
<dbReference type="GO" id="GO:0003735">
    <property type="term" value="F:structural constituent of ribosome"/>
    <property type="evidence" value="ECO:0007669"/>
    <property type="project" value="InterPro"/>
</dbReference>
<dbReference type="Gene3D" id="3.30.1490.10">
    <property type="match status" value="1"/>
</dbReference>
<dbReference type="STRING" id="1802451.A3C82_01815"/>
<dbReference type="InterPro" id="IPR035987">
    <property type="entry name" value="Ribosomal_uS8_sf"/>
</dbReference>
<evidence type="ECO:0000256" key="2">
    <source>
        <dbReference type="ARBA" id="ARBA00022980"/>
    </source>
</evidence>
<dbReference type="SUPFAM" id="SSF56047">
    <property type="entry name" value="Ribosomal protein S8"/>
    <property type="match status" value="1"/>
</dbReference>
<evidence type="ECO:0000256" key="3">
    <source>
        <dbReference type="ARBA" id="ARBA00023274"/>
    </source>
</evidence>
<accession>A0A1G2R3K3</accession>
<evidence type="ECO:0000313" key="7">
    <source>
        <dbReference type="Proteomes" id="UP000176901"/>
    </source>
</evidence>
<organism evidence="6 7">
    <name type="scientific">Candidatus Wildermuthbacteria bacterium RIFCSPHIGHO2_02_FULL_47_12</name>
    <dbReference type="NCBI Taxonomy" id="1802451"/>
    <lineage>
        <taxon>Bacteria</taxon>
        <taxon>Candidatus Wildermuthiibacteriota</taxon>
    </lineage>
</organism>
<evidence type="ECO:0000256" key="1">
    <source>
        <dbReference type="ARBA" id="ARBA00006471"/>
    </source>
</evidence>
<evidence type="ECO:0000256" key="4">
    <source>
        <dbReference type="ARBA" id="ARBA00035258"/>
    </source>
</evidence>
<keyword evidence="5" id="KW-0694">RNA-binding</keyword>
<keyword evidence="2 5" id="KW-0689">Ribosomal protein</keyword>
<dbReference type="AlphaFoldDB" id="A0A1G2R3K3"/>
<dbReference type="InterPro" id="IPR000630">
    <property type="entry name" value="Ribosomal_uS8"/>
</dbReference>
<dbReference type="HAMAP" id="MF_01302_B">
    <property type="entry name" value="Ribosomal_uS8_B"/>
    <property type="match status" value="1"/>
</dbReference>
<dbReference type="GO" id="GO:1990904">
    <property type="term" value="C:ribonucleoprotein complex"/>
    <property type="evidence" value="ECO:0007669"/>
    <property type="project" value="UniProtKB-KW"/>
</dbReference>
<dbReference type="GO" id="GO:0005737">
    <property type="term" value="C:cytoplasm"/>
    <property type="evidence" value="ECO:0007669"/>
    <property type="project" value="UniProtKB-ARBA"/>
</dbReference>
<protein>
    <recommendedName>
        <fullName evidence="4 5">Small ribosomal subunit protein uS8</fullName>
    </recommendedName>
</protein>
<proteinExistence type="inferred from homology"/>
<dbReference type="GO" id="GO:0005840">
    <property type="term" value="C:ribosome"/>
    <property type="evidence" value="ECO:0007669"/>
    <property type="project" value="UniProtKB-KW"/>
</dbReference>
<evidence type="ECO:0000256" key="5">
    <source>
        <dbReference type="HAMAP-Rule" id="MF_01302"/>
    </source>
</evidence>
<gene>
    <name evidence="5" type="primary">rpsH</name>
    <name evidence="6" type="ORF">A3C82_01815</name>
</gene>
<dbReference type="NCBIfam" id="NF001109">
    <property type="entry name" value="PRK00136.1"/>
    <property type="match status" value="1"/>
</dbReference>
<reference evidence="6 7" key="1">
    <citation type="journal article" date="2016" name="Nat. Commun.">
        <title>Thousands of microbial genomes shed light on interconnected biogeochemical processes in an aquifer system.</title>
        <authorList>
            <person name="Anantharaman K."/>
            <person name="Brown C.T."/>
            <person name="Hug L.A."/>
            <person name="Sharon I."/>
            <person name="Castelle C.J."/>
            <person name="Probst A.J."/>
            <person name="Thomas B.C."/>
            <person name="Singh A."/>
            <person name="Wilkins M.J."/>
            <person name="Karaoz U."/>
            <person name="Brodie E.L."/>
            <person name="Williams K.H."/>
            <person name="Hubbard S.S."/>
            <person name="Banfield J.F."/>
        </authorList>
    </citation>
    <scope>NUCLEOTIDE SEQUENCE [LARGE SCALE GENOMIC DNA]</scope>
</reference>
<dbReference type="Gene3D" id="3.30.1370.30">
    <property type="match status" value="1"/>
</dbReference>
<dbReference type="EMBL" id="MHTW01000023">
    <property type="protein sequence ID" value="OHA66832.1"/>
    <property type="molecule type" value="Genomic_DNA"/>
</dbReference>
<name>A0A1G2R3K3_9BACT</name>
<dbReference type="FunFam" id="3.30.1490.10:FF:000001">
    <property type="entry name" value="30S ribosomal protein S8"/>
    <property type="match status" value="1"/>
</dbReference>
<dbReference type="GO" id="GO:0006412">
    <property type="term" value="P:translation"/>
    <property type="evidence" value="ECO:0007669"/>
    <property type="project" value="UniProtKB-UniRule"/>
</dbReference>
<sequence length="129" mass="14399">MDPLVDMFNRMKNALAVGKEQVEIPYSALKLDIAKILERLGYVKGADSKGRKVKRTIEIVLKYRDKAPAITGLRKISKQGNRVYASAQELFRIKKKNAIAIFSTSKGIMTDGEAREQKVGGEVLCEVWG</sequence>
<dbReference type="Proteomes" id="UP000176901">
    <property type="component" value="Unassembled WGS sequence"/>
</dbReference>
<dbReference type="Pfam" id="PF00410">
    <property type="entry name" value="Ribosomal_S8"/>
    <property type="match status" value="1"/>
</dbReference>
<comment type="similarity">
    <text evidence="1 5">Belongs to the universal ribosomal protein uS8 family.</text>
</comment>
<keyword evidence="3 5" id="KW-0687">Ribonucleoprotein</keyword>
<keyword evidence="5" id="KW-0699">rRNA-binding</keyword>
<dbReference type="GO" id="GO:0019843">
    <property type="term" value="F:rRNA binding"/>
    <property type="evidence" value="ECO:0007669"/>
    <property type="project" value="UniProtKB-UniRule"/>
</dbReference>
<evidence type="ECO:0000313" key="6">
    <source>
        <dbReference type="EMBL" id="OHA66832.1"/>
    </source>
</evidence>
<dbReference type="PANTHER" id="PTHR11758">
    <property type="entry name" value="40S RIBOSOMAL PROTEIN S15A"/>
    <property type="match status" value="1"/>
</dbReference>
<comment type="caution">
    <text evidence="6">The sequence shown here is derived from an EMBL/GenBank/DDBJ whole genome shotgun (WGS) entry which is preliminary data.</text>
</comment>
<comment type="subunit">
    <text evidence="5">Part of the 30S ribosomal subunit. Contacts proteins S5 and S12.</text>
</comment>